<dbReference type="EMBL" id="BAABAU010000006">
    <property type="protein sequence ID" value="GAA4267770.1"/>
    <property type="molecule type" value="Genomic_DNA"/>
</dbReference>
<evidence type="ECO:0000313" key="2">
    <source>
        <dbReference type="Proteomes" id="UP001501594"/>
    </source>
</evidence>
<gene>
    <name evidence="1" type="ORF">GCM10022256_33820</name>
</gene>
<dbReference type="InterPro" id="IPR046657">
    <property type="entry name" value="DUF6766"/>
</dbReference>
<accession>A0ABP8E696</accession>
<name>A0ABP8E696_9MICO</name>
<comment type="caution">
    <text evidence="1">The sequence shown here is derived from an EMBL/GenBank/DDBJ whole genome shotgun (WGS) entry which is preliminary data.</text>
</comment>
<protein>
    <submittedName>
        <fullName evidence="1">Uncharacterized protein</fullName>
    </submittedName>
</protein>
<organism evidence="1 2">
    <name type="scientific">Frondihabitans peucedani</name>
    <dbReference type="NCBI Taxonomy" id="598626"/>
    <lineage>
        <taxon>Bacteria</taxon>
        <taxon>Bacillati</taxon>
        <taxon>Actinomycetota</taxon>
        <taxon>Actinomycetes</taxon>
        <taxon>Micrococcales</taxon>
        <taxon>Microbacteriaceae</taxon>
        <taxon>Frondihabitans</taxon>
    </lineage>
</organism>
<dbReference type="Pfam" id="PF20554">
    <property type="entry name" value="DUF6766"/>
    <property type="match status" value="1"/>
</dbReference>
<dbReference type="Proteomes" id="UP001501594">
    <property type="component" value="Unassembled WGS sequence"/>
</dbReference>
<sequence>MGAIFLTSWTAQAVAGHVSFDGQQLTDYEAPVTLVGYIFSSDFWDRTLQNWQSEFLAVGSMVVLPIYLRARGSSQSKPVGAPHEQTGP</sequence>
<proteinExistence type="predicted"/>
<evidence type="ECO:0000313" key="1">
    <source>
        <dbReference type="EMBL" id="GAA4267770.1"/>
    </source>
</evidence>
<keyword evidence="2" id="KW-1185">Reference proteome</keyword>
<reference evidence="2" key="1">
    <citation type="journal article" date="2019" name="Int. J. Syst. Evol. Microbiol.">
        <title>The Global Catalogue of Microorganisms (GCM) 10K type strain sequencing project: providing services to taxonomists for standard genome sequencing and annotation.</title>
        <authorList>
            <consortium name="The Broad Institute Genomics Platform"/>
            <consortium name="The Broad Institute Genome Sequencing Center for Infectious Disease"/>
            <person name="Wu L."/>
            <person name="Ma J."/>
        </authorList>
    </citation>
    <scope>NUCLEOTIDE SEQUENCE [LARGE SCALE GENOMIC DNA]</scope>
    <source>
        <strain evidence="2">JCM 17442</strain>
    </source>
</reference>